<dbReference type="Proteomes" id="UP000004910">
    <property type="component" value="Unassembled WGS sequence"/>
</dbReference>
<organism evidence="1 2">
    <name type="scientific">Thomasclavelia spiroformis DSM 1552</name>
    <dbReference type="NCBI Taxonomy" id="428126"/>
    <lineage>
        <taxon>Bacteria</taxon>
        <taxon>Bacillati</taxon>
        <taxon>Bacillota</taxon>
        <taxon>Erysipelotrichia</taxon>
        <taxon>Erysipelotrichales</taxon>
        <taxon>Coprobacillaceae</taxon>
        <taxon>Thomasclavelia</taxon>
    </lineage>
</organism>
<dbReference type="HOGENOM" id="CLU_046245_1_1_9"/>
<accession>B1C0E4</accession>
<dbReference type="Pfam" id="PF14907">
    <property type="entry name" value="NTP_transf_5"/>
    <property type="match status" value="1"/>
</dbReference>
<proteinExistence type="predicted"/>
<evidence type="ECO:0008006" key="3">
    <source>
        <dbReference type="Google" id="ProtNLM"/>
    </source>
</evidence>
<dbReference type="eggNOG" id="ENOG502ZBU0">
    <property type="taxonomic scope" value="Bacteria"/>
</dbReference>
<evidence type="ECO:0000313" key="2">
    <source>
        <dbReference type="Proteomes" id="UP000004910"/>
    </source>
</evidence>
<dbReference type="EMBL" id="ABIK02000005">
    <property type="protein sequence ID" value="EDS75634.1"/>
    <property type="molecule type" value="Genomic_DNA"/>
</dbReference>
<evidence type="ECO:0000313" key="1">
    <source>
        <dbReference type="EMBL" id="EDS75634.1"/>
    </source>
</evidence>
<reference evidence="1" key="1">
    <citation type="submission" date="2008-02" db="EMBL/GenBank/DDBJ databases">
        <authorList>
            <person name="Fulton L."/>
            <person name="Clifton S."/>
            <person name="Fulton B."/>
            <person name="Xu J."/>
            <person name="Minx P."/>
            <person name="Pepin K.H."/>
            <person name="Johnson M."/>
            <person name="Thiruvilangam P."/>
            <person name="Bhonagiri V."/>
            <person name="Nash W.E."/>
            <person name="Mardis E.R."/>
            <person name="Wilson R.K."/>
        </authorList>
    </citation>
    <scope>NUCLEOTIDE SEQUENCE [LARGE SCALE GENOMIC DNA]</scope>
    <source>
        <strain evidence="1">DSM 1552</strain>
    </source>
</reference>
<dbReference type="InterPro" id="IPR039498">
    <property type="entry name" value="NTP_transf_5"/>
</dbReference>
<gene>
    <name evidence="1" type="ORF">CLOSPI_00673</name>
</gene>
<sequence length="415" mass="48998">MSNFLELVTLLPALVYIKEKIMGYINEQYYILSLAKAIVLQDEIPIDKSVNWKVIYNLCKYHKIDNLIAYGIDYLKQEIDIPKQIIEAFDCARKQGIMRQTIQDHELKEIEEKFEQLKVSNVALKGSFLKQYYPSKDMRLLTDLDILFKSEEKEKMHQGLKELGYYLKYPGSHHDVYVKQPLTVVEMHYSCYSNSYLNQHFNNLFSRVVNKSNKKYCFEMSLEDYYLFMIGHMAKHFVYGGIGIRSIIDLIVFNANFKDECDWKFVDEQLNHAGLLCFRNLLQKLIDGYRDDELLNCIFKSGAFGTSINSLNLAIVKDGESEIKILKNRLYLMLSMSYHLAFPKIDFMKEKYPYLRKYSFLLPFAYFQRGFSKFLNNRQEFLNIIKKPFTPKKKGIKETAKIYKRAGLKRENFHG</sequence>
<keyword evidence="2" id="KW-1185">Reference proteome</keyword>
<dbReference type="STRING" id="428126.CLOSPI_00673"/>
<protein>
    <recommendedName>
        <fullName evidence="3">Nucleotidyltransferase family protein</fullName>
    </recommendedName>
</protein>
<dbReference type="AlphaFoldDB" id="B1C0E4"/>
<reference evidence="1" key="2">
    <citation type="submission" date="2014-06" db="EMBL/GenBank/DDBJ databases">
        <title>Draft genome sequence of Clostridium spiroforme (DSM 1552).</title>
        <authorList>
            <person name="Sudarsanam P."/>
            <person name="Ley R."/>
            <person name="Guruge J."/>
            <person name="Turnbaugh P.J."/>
            <person name="Mahowald M."/>
            <person name="Liep D."/>
            <person name="Gordon J."/>
        </authorList>
    </citation>
    <scope>NUCLEOTIDE SEQUENCE</scope>
    <source>
        <strain evidence="1">DSM 1552</strain>
    </source>
</reference>
<comment type="caution">
    <text evidence="1">The sequence shown here is derived from an EMBL/GenBank/DDBJ whole genome shotgun (WGS) entry which is preliminary data.</text>
</comment>
<name>B1C0E4_9FIRM</name>